<feature type="transmembrane region" description="Helical" evidence="1">
    <location>
        <begin position="21"/>
        <end position="38"/>
    </location>
</feature>
<reference evidence="2 3" key="1">
    <citation type="submission" date="2019-06" db="EMBL/GenBank/DDBJ databases">
        <title>Sequencing the genomes of 1000 actinobacteria strains.</title>
        <authorList>
            <person name="Klenk H.-P."/>
        </authorList>
    </citation>
    <scope>NUCLEOTIDE SEQUENCE [LARGE SCALE GENOMIC DNA]</scope>
    <source>
        <strain evidence="2 3">DSM 43186</strain>
    </source>
</reference>
<sequence length="182" mass="20090">MAVRDDTVIYQRDILSRWPDRVCWAGLLALGVVMPIVQPGKDGAPFVVDSLAYVAVWGIPFWIALLTLWSLRRYGRVTVTRCELRVGRERIPVHHLDRAYVYLLATELPALAGRLPDLPDLPWDRLRAIRDARPARLLGGAYAEPIGVASYPLMLKDGTAVAVATRDPAGMVKALLAVVPEG</sequence>
<evidence type="ECO:0000313" key="3">
    <source>
        <dbReference type="Proteomes" id="UP000319213"/>
    </source>
</evidence>
<protein>
    <submittedName>
        <fullName evidence="2">DUF3093 family protein</fullName>
    </submittedName>
</protein>
<proteinExistence type="predicted"/>
<dbReference type="RefSeq" id="WP_142258197.1">
    <property type="nucleotide sequence ID" value="NZ_BMPV01000008.1"/>
</dbReference>
<organism evidence="2 3">
    <name type="scientific">Thermopolyspora flexuosa</name>
    <dbReference type="NCBI Taxonomy" id="103836"/>
    <lineage>
        <taxon>Bacteria</taxon>
        <taxon>Bacillati</taxon>
        <taxon>Actinomycetota</taxon>
        <taxon>Actinomycetes</taxon>
        <taxon>Streptosporangiales</taxon>
        <taxon>Streptosporangiaceae</taxon>
        <taxon>Thermopolyspora</taxon>
    </lineage>
</organism>
<evidence type="ECO:0000313" key="2">
    <source>
        <dbReference type="EMBL" id="TQM73958.1"/>
    </source>
</evidence>
<dbReference type="OrthoDB" id="4823607at2"/>
<comment type="caution">
    <text evidence="2">The sequence shown here is derived from an EMBL/GenBank/DDBJ whole genome shotgun (WGS) entry which is preliminary data.</text>
</comment>
<evidence type="ECO:0000256" key="1">
    <source>
        <dbReference type="SAM" id="Phobius"/>
    </source>
</evidence>
<dbReference type="AlphaFoldDB" id="A0A543ITQ4"/>
<name>A0A543ITQ4_9ACTN</name>
<gene>
    <name evidence="2" type="ORF">FHX40_0617</name>
</gene>
<keyword evidence="1" id="KW-0812">Transmembrane</keyword>
<keyword evidence="3" id="KW-1185">Reference proteome</keyword>
<keyword evidence="1" id="KW-1133">Transmembrane helix</keyword>
<feature type="transmembrane region" description="Helical" evidence="1">
    <location>
        <begin position="50"/>
        <end position="71"/>
    </location>
</feature>
<keyword evidence="1" id="KW-0472">Membrane</keyword>
<dbReference type="EMBL" id="VFPQ01000001">
    <property type="protein sequence ID" value="TQM73958.1"/>
    <property type="molecule type" value="Genomic_DNA"/>
</dbReference>
<accession>A0A543ITQ4</accession>
<dbReference type="Proteomes" id="UP000319213">
    <property type="component" value="Unassembled WGS sequence"/>
</dbReference>